<keyword evidence="3" id="KW-0597">Phosphoprotein</keyword>
<dbReference type="PANTHER" id="PTHR12839">
    <property type="entry name" value="NONSENSE-MEDIATED MRNA DECAY PROTEIN 2 UP-FRAMESHIFT SUPPRESSOR 2"/>
    <property type="match status" value="1"/>
</dbReference>
<keyword evidence="4" id="KW-0677">Repeat</keyword>
<reference evidence="13" key="1">
    <citation type="journal article" date="2020" name="Nat. Ecol. Evol.">
        <title>Deeply conserved synteny resolves early events in vertebrate evolution.</title>
        <authorList>
            <person name="Simakov O."/>
            <person name="Marletaz F."/>
            <person name="Yue J.X."/>
            <person name="O'Connell B."/>
            <person name="Jenkins J."/>
            <person name="Brandt A."/>
            <person name="Calef R."/>
            <person name="Tung C.H."/>
            <person name="Huang T.K."/>
            <person name="Schmutz J."/>
            <person name="Satoh N."/>
            <person name="Yu J.K."/>
            <person name="Putnam N.H."/>
            <person name="Green R.E."/>
            <person name="Rokhsar D.S."/>
        </authorList>
    </citation>
    <scope>NUCLEOTIDE SEQUENCE [LARGE SCALE GENOMIC DNA]</scope>
    <source>
        <strain evidence="13">S238N-H82</strain>
    </source>
</reference>
<evidence type="ECO:0000256" key="5">
    <source>
        <dbReference type="ARBA" id="ARBA00022884"/>
    </source>
</evidence>
<accession>A0A9J7L6R1</accession>
<dbReference type="AlphaFoldDB" id="A0A9J7L6R1"/>
<evidence type="ECO:0000313" key="14">
    <source>
        <dbReference type="RefSeq" id="XP_035676364.1"/>
    </source>
</evidence>
<evidence type="ECO:0000256" key="10">
    <source>
        <dbReference type="ARBA" id="ARBA00080859"/>
    </source>
</evidence>
<dbReference type="GO" id="GO:0035145">
    <property type="term" value="C:exon-exon junction complex"/>
    <property type="evidence" value="ECO:0000318"/>
    <property type="project" value="GO_Central"/>
</dbReference>
<dbReference type="GO" id="GO:0003723">
    <property type="term" value="F:RNA binding"/>
    <property type="evidence" value="ECO:0007669"/>
    <property type="project" value="UniProtKB-KW"/>
</dbReference>
<comment type="function">
    <text evidence="8">Involved in nonsense-mediated decay (NMD) of mRNAs containing premature stop codons by associating with the nuclear exon junction complex (EJC). Recruited by UPF3B associated with the EJC core at the cytoplasmic side of the nuclear envelope and the subsequent formation of an UPF1-UPF2-UPF3 surveillance complex (including UPF1 bound to release factors at the stalled ribosome) is believed to activate NMD. In cooperation with UPF3B stimulates both ATPase and RNA helicase activities of UPF1. Binds spliced mRNA.</text>
</comment>
<dbReference type="Pfam" id="PF02854">
    <property type="entry name" value="MIF4G"/>
    <property type="match status" value="3"/>
</dbReference>
<dbReference type="InterPro" id="IPR007193">
    <property type="entry name" value="Upf2/Nmd2_C"/>
</dbReference>
<evidence type="ECO:0000259" key="12">
    <source>
        <dbReference type="SMART" id="SM00543"/>
    </source>
</evidence>
<dbReference type="RefSeq" id="XP_035676364.1">
    <property type="nucleotide sequence ID" value="XM_035820471.1"/>
</dbReference>
<evidence type="ECO:0000256" key="6">
    <source>
        <dbReference type="ARBA" id="ARBA00023054"/>
    </source>
</evidence>
<dbReference type="GO" id="GO:0005829">
    <property type="term" value="C:cytosol"/>
    <property type="evidence" value="ECO:0007669"/>
    <property type="project" value="UniProtKB-ARBA"/>
</dbReference>
<keyword evidence="6" id="KW-0175">Coiled coil</keyword>
<protein>
    <recommendedName>
        <fullName evidence="9">Regulator of nonsense transcripts 2</fullName>
    </recommendedName>
    <alternativeName>
        <fullName evidence="10">Up-frameshift suppressor 2 homolog</fullName>
    </alternativeName>
</protein>
<dbReference type="OrthoDB" id="27832at2759"/>
<evidence type="ECO:0000256" key="9">
    <source>
        <dbReference type="ARBA" id="ARBA00068726"/>
    </source>
</evidence>
<evidence type="ECO:0000313" key="13">
    <source>
        <dbReference type="Proteomes" id="UP000001554"/>
    </source>
</evidence>
<dbReference type="GeneID" id="118415718"/>
<keyword evidence="7" id="KW-0866">Nonsense-mediated mRNA decay</keyword>
<dbReference type="Gene3D" id="6.10.250.770">
    <property type="match status" value="1"/>
</dbReference>
<name>A0A9J7L6R1_BRAFL</name>
<dbReference type="GO" id="GO:0000184">
    <property type="term" value="P:nuclear-transcribed mRNA catabolic process, nonsense-mediated decay"/>
    <property type="evidence" value="ECO:0000318"/>
    <property type="project" value="GO_Central"/>
</dbReference>
<evidence type="ECO:0000256" key="4">
    <source>
        <dbReference type="ARBA" id="ARBA00022737"/>
    </source>
</evidence>
<dbReference type="OMA" id="DFQHHQI"/>
<dbReference type="SUPFAM" id="SSF48371">
    <property type="entry name" value="ARM repeat"/>
    <property type="match status" value="3"/>
</dbReference>
<keyword evidence="5" id="KW-0694">RNA-binding</keyword>
<dbReference type="Gene3D" id="1.25.40.180">
    <property type="match status" value="3"/>
</dbReference>
<feature type="domain" description="MIF4G" evidence="12">
    <location>
        <begin position="452"/>
        <end position="641"/>
    </location>
</feature>
<dbReference type="Proteomes" id="UP000001554">
    <property type="component" value="Chromosome 5"/>
</dbReference>
<feature type="region of interest" description="Disordered" evidence="11">
    <location>
        <begin position="946"/>
        <end position="1043"/>
    </location>
</feature>
<feature type="region of interest" description="Disordered" evidence="11">
    <location>
        <begin position="1171"/>
        <end position="1215"/>
    </location>
</feature>
<dbReference type="GO" id="GO:0048471">
    <property type="term" value="C:perinuclear region of cytoplasm"/>
    <property type="evidence" value="ECO:0007669"/>
    <property type="project" value="UniProtKB-SubCell"/>
</dbReference>
<dbReference type="KEGG" id="bfo:118415718"/>
<dbReference type="InterPro" id="IPR039762">
    <property type="entry name" value="Nmd2/UPF2"/>
</dbReference>
<reference evidence="14" key="2">
    <citation type="submission" date="2025-08" db="UniProtKB">
        <authorList>
            <consortium name="RefSeq"/>
        </authorList>
    </citation>
    <scope>IDENTIFICATION</scope>
    <source>
        <strain evidence="14">S238N-H82</strain>
        <tissue evidence="14">Testes</tissue>
    </source>
</reference>
<feature type="compositionally biased region" description="Acidic residues" evidence="11">
    <location>
        <begin position="983"/>
        <end position="1042"/>
    </location>
</feature>
<dbReference type="InterPro" id="IPR016024">
    <property type="entry name" value="ARM-type_fold"/>
</dbReference>
<proteinExistence type="predicted"/>
<dbReference type="PANTHER" id="PTHR12839:SF7">
    <property type="entry name" value="REGULATOR OF NONSENSE TRANSCRIPTS 2"/>
    <property type="match status" value="1"/>
</dbReference>
<sequence>MAVEAEERIRAKNELRTTNLHAGDNRPEEGFFSKLDSSLKKNTAFVKKLKTITEQQRESLTKEFNSLNLTKYIGEAVNSFVEAKLKMSDVNCAVHLCSKFHQRYAEFTPQLLQAWNKSFQARRDDKEEKKKEKGDKLRVDIRLVAELTVAGVFTDKEGLPLVASQLKALIDGDKEAHNNLTILSSFCRHCGEDYAGLVPRKNRSLADKYNVILPKSEVFPCEIQGKCRQLLKDYFTSLVKHLQKDHKALQNQAWNNRRTLQTKGELSEERQKSFEDAQAAYQKLLMNASTLADLLDEDMPDLPEDDFKEEEEGNVDIFLAIKGGDGEIGENTLWEDEETRSFYENLPNLKEFLPAILFKDSEKKSNEQEAEAEVDTPEDTVEALEEEMSNMELAEAVEVVEAEAEAEAEADADSSQAEMSVEDIEKEILGSVEDVDDDAEGASGSSTKMLLEGFLQQLPNCVNREFIDNAGLEFCMNMNNKTNRRKLVRALFTVHRTRIDLLPFYSRLVATLQPCTPDVADDLVAMLKGDFKFHVRKKDQINLESKLKTVRFIGEMTKFSVFPKKETLHCLKMLLLDFRHHQIEMACALLESCGRFLYRSPDSHLRTKVLLEQMMRKKMVMHMDERYTTLIENAFYYCNPPEVERAPIKIRPPMHEYIRKLLYKDLSKITTEKVLRQMRKLNWQEEDTCRYAIKSLTRVWNVKYNNVHCVANMLAGLVPYQENVGILIVDGILEEIRLGMEINDPKYNQRRVSAAKYLGELYNYRLVESAVIFKTLYSFITFGVSLDAAVPSPLDPPEHMFRIRLVCVLLDTCGQYFDRGSSKRKLDCFLIYFQRYIWVKKSNPTWTEAHPFPIEVDFMVSDTVETLRPKLKLSTSQEEAVKAVEELEQEYRNKFSLPGQPEVQQSVTTQEGLTTIAEGEEEAEPSPQVDLSQQVGALSIQEVDDYEGSDQEEMAYEQDGSQSGSQTESQSQSQHHTGMEHADEAEEEVSSEDDRDDEESLDSLWETGEDEKGDYDDDDEEEDDDEDEMLDSAGETEDDDEVTLLMGGPKLVKCAEDEDFMSAFDKMLAENIQHRSTETVKVPTLDIAIPQNMKVKAKAAPVEPRPESPTDTVNFVLMTRRGNKAQYHNLDIPVTSDLAINLRNREQAELEEKQRLKQLTLDIHEKMEEEELQESLAALNRPGPANLNRERRPKYQPPKGAPNADLIFSTGGKRR</sequence>
<dbReference type="FunFam" id="1.25.40.180:FF:000015">
    <property type="entry name" value="regulator of nonsense transcripts 2 isoform X1"/>
    <property type="match status" value="1"/>
</dbReference>
<evidence type="ECO:0000256" key="11">
    <source>
        <dbReference type="SAM" id="MobiDB-lite"/>
    </source>
</evidence>
<dbReference type="GO" id="GO:0005737">
    <property type="term" value="C:cytoplasm"/>
    <property type="evidence" value="ECO:0000318"/>
    <property type="project" value="GO_Central"/>
</dbReference>
<dbReference type="SMART" id="SM00543">
    <property type="entry name" value="MIF4G"/>
    <property type="match status" value="3"/>
</dbReference>
<evidence type="ECO:0000256" key="7">
    <source>
        <dbReference type="ARBA" id="ARBA00023161"/>
    </source>
</evidence>
<evidence type="ECO:0000256" key="1">
    <source>
        <dbReference type="ARBA" id="ARBA00004556"/>
    </source>
</evidence>
<feature type="compositionally biased region" description="Acidic residues" evidence="11">
    <location>
        <begin position="946"/>
        <end position="956"/>
    </location>
</feature>
<evidence type="ECO:0000256" key="8">
    <source>
        <dbReference type="ARBA" id="ARBA00059351"/>
    </source>
</evidence>
<feature type="domain" description="MIF4G" evidence="12">
    <location>
        <begin position="39"/>
        <end position="246"/>
    </location>
</feature>
<dbReference type="FunFam" id="1.25.40.180:FF:000014">
    <property type="entry name" value="Putative regulator of nonsense transcripts 2"/>
    <property type="match status" value="1"/>
</dbReference>
<dbReference type="Pfam" id="PF04050">
    <property type="entry name" value="Upf2"/>
    <property type="match status" value="1"/>
</dbReference>
<dbReference type="InterPro" id="IPR003890">
    <property type="entry name" value="MIF4G-like_typ-3"/>
</dbReference>
<evidence type="ECO:0000256" key="3">
    <source>
        <dbReference type="ARBA" id="ARBA00022553"/>
    </source>
</evidence>
<keyword evidence="13" id="KW-1185">Reference proteome</keyword>
<keyword evidence="2" id="KW-0963">Cytoplasm</keyword>
<evidence type="ECO:0000256" key="2">
    <source>
        <dbReference type="ARBA" id="ARBA00022490"/>
    </source>
</evidence>
<dbReference type="Gene3D" id="4.10.80.160">
    <property type="match status" value="1"/>
</dbReference>
<dbReference type="FunFam" id="1.25.40.180:FF:000023">
    <property type="entry name" value="regulator of nonsense transcripts 2 isoform X1"/>
    <property type="match status" value="1"/>
</dbReference>
<organism evidence="13 14">
    <name type="scientific">Branchiostoma floridae</name>
    <name type="common">Florida lancelet</name>
    <name type="synonym">Amphioxus</name>
    <dbReference type="NCBI Taxonomy" id="7739"/>
    <lineage>
        <taxon>Eukaryota</taxon>
        <taxon>Metazoa</taxon>
        <taxon>Chordata</taxon>
        <taxon>Cephalochordata</taxon>
        <taxon>Leptocardii</taxon>
        <taxon>Amphioxiformes</taxon>
        <taxon>Branchiostomatidae</taxon>
        <taxon>Branchiostoma</taxon>
    </lineage>
</organism>
<gene>
    <name evidence="14" type="primary">LOC118415718</name>
</gene>
<feature type="compositionally biased region" description="Low complexity" evidence="11">
    <location>
        <begin position="957"/>
        <end position="976"/>
    </location>
</feature>
<comment type="subcellular location">
    <subcellularLocation>
        <location evidence="1">Cytoplasm</location>
        <location evidence="1">Perinuclear region</location>
    </subcellularLocation>
</comment>
<feature type="domain" description="MIF4G" evidence="12">
    <location>
        <begin position="656"/>
        <end position="870"/>
    </location>
</feature>